<evidence type="ECO:0000256" key="5">
    <source>
        <dbReference type="ARBA" id="ARBA00022884"/>
    </source>
</evidence>
<dbReference type="CDD" id="cd17949">
    <property type="entry name" value="DEADc_DDX31"/>
    <property type="match status" value="1"/>
</dbReference>
<sequence length="961" mass="108517">MAIQDMDISLNVTTEPVFSARNNKLRRTESLKTSIKRLKNQSLGKKGIAANNKESKNVNTQEAESKKRMKQKSLSTIFAKKLKEANAVTRNTQPRILSQVKNITAIDAESEKIKQSDLTDRKDLKSTKVLSVPNSNITNEQTISFTKITKQRIGETLLAKKRHTLIEQKKSLSDIFSSQLKNESNKNELNVSQKQDINKDNKLNKKSEIVIDKSPTLKITERVDILNKRNGRKRKGKIVNHRESDKIPKLMHKAGGKISSLFGNNPDVPTIGQRLVKPVDEPVFTKITFADLNVHPFMISNLEQNMQITKMTTVQQKAIPEIFSARDVLIRSQTGSGKTLAYALPIVELLHKIRPKLSRNSGLSALVVVPTRELALQTYECFIKLIKPFTWIVPGYIIGGEKRKAEKARLRKGCNILITTPGRLLDHIRHTKALRLNEVRYFVLDEADRMLDMGYEKDISEVVSALKISSSSNDESGYNAMKIFKQNVKNTSTDKKISKEDNIKSCNKIEENPINKLRHVYHSSDDSDDDNQVIKGKKVLLKEREKGTEYLDTNQGSDSKAENTEKIEQDCKDVNPSRRQTILLSATLTQAVEKLAGLTMHNPIFVDAAKENLETSGGDTSEINEDLIVPQSVIQSYIVTPPKLRMVTLSAYIVSRCQIPGQHKILIFMATQDMVDFHIEILSSVLTKPVDDDDEDSDPLIDIEFFKLHGNMTQKERTEVFKTFSQTKSGVLLCTDVAARGLDMPKVDCVIQYTGPISARDYVHRIGRTARAGCSGAATIFLTPPEIEFVRMLESRRIRIKQQNMNDVLDKLLGPLSKHNSVQAAAIALQNDFENLVLEDKQLGAKACKAYVSWMRFYSSYPRDMREIFNRKELHLGHYAKSFALRDPPQRIGGIGKKLREKESSKPKHNNRLHKPSDGVPQKEQRKQNSDGQRTGLLKKARMLNTSEYDSGLGSLKKPKK</sequence>
<evidence type="ECO:0000256" key="6">
    <source>
        <dbReference type="PROSITE-ProRule" id="PRU00552"/>
    </source>
</evidence>
<evidence type="ECO:0000256" key="4">
    <source>
        <dbReference type="ARBA" id="ARBA00022840"/>
    </source>
</evidence>
<dbReference type="SMART" id="SM00487">
    <property type="entry name" value="DEXDc"/>
    <property type="match status" value="1"/>
</dbReference>
<feature type="region of interest" description="Disordered" evidence="8">
    <location>
        <begin position="887"/>
        <end position="961"/>
    </location>
</feature>
<organism evidence="12 13">
    <name type="scientific">Lasius platythorax</name>
    <dbReference type="NCBI Taxonomy" id="488582"/>
    <lineage>
        <taxon>Eukaryota</taxon>
        <taxon>Metazoa</taxon>
        <taxon>Ecdysozoa</taxon>
        <taxon>Arthropoda</taxon>
        <taxon>Hexapoda</taxon>
        <taxon>Insecta</taxon>
        <taxon>Pterygota</taxon>
        <taxon>Neoptera</taxon>
        <taxon>Endopterygota</taxon>
        <taxon>Hymenoptera</taxon>
        <taxon>Apocrita</taxon>
        <taxon>Aculeata</taxon>
        <taxon>Formicoidea</taxon>
        <taxon>Formicidae</taxon>
        <taxon>Formicinae</taxon>
        <taxon>Lasius</taxon>
        <taxon>Lasius</taxon>
    </lineage>
</organism>
<keyword evidence="4 7" id="KW-0067">ATP-binding</keyword>
<dbReference type="InterPro" id="IPR000629">
    <property type="entry name" value="RNA-helicase_DEAD-box_CS"/>
</dbReference>
<evidence type="ECO:0000256" key="1">
    <source>
        <dbReference type="ARBA" id="ARBA00022741"/>
    </source>
</evidence>
<feature type="region of interest" description="Disordered" evidence="8">
    <location>
        <begin position="546"/>
        <end position="567"/>
    </location>
</feature>
<feature type="domain" description="Helicase ATP-binding" evidence="9">
    <location>
        <begin position="319"/>
        <end position="606"/>
    </location>
</feature>
<proteinExistence type="inferred from homology"/>
<feature type="short sequence motif" description="Q motif" evidence="6">
    <location>
        <begin position="287"/>
        <end position="316"/>
    </location>
</feature>
<dbReference type="EC" id="3.6.4.13" evidence="7"/>
<dbReference type="Pfam" id="PF00271">
    <property type="entry name" value="Helicase_C"/>
    <property type="match status" value="1"/>
</dbReference>
<dbReference type="PROSITE" id="PS51192">
    <property type="entry name" value="HELICASE_ATP_BIND_1"/>
    <property type="match status" value="1"/>
</dbReference>
<keyword evidence="2 7" id="KW-0378">Hydrolase</keyword>
<dbReference type="AlphaFoldDB" id="A0AAV2N4I8"/>
<evidence type="ECO:0000313" key="13">
    <source>
        <dbReference type="Proteomes" id="UP001497644"/>
    </source>
</evidence>
<dbReference type="Pfam" id="PF00270">
    <property type="entry name" value="DEAD"/>
    <property type="match status" value="1"/>
</dbReference>
<dbReference type="SMART" id="SM00490">
    <property type="entry name" value="HELICc"/>
    <property type="match status" value="1"/>
</dbReference>
<dbReference type="InterPro" id="IPR001650">
    <property type="entry name" value="Helicase_C-like"/>
</dbReference>
<comment type="domain">
    <text evidence="7">The Q motif is unique to and characteristic of the DEAD box family of RNA helicases and controls ATP binding and hydrolysis.</text>
</comment>
<evidence type="ECO:0000259" key="11">
    <source>
        <dbReference type="PROSITE" id="PS51195"/>
    </source>
</evidence>
<dbReference type="EMBL" id="OZ034833">
    <property type="protein sequence ID" value="CAL1674587.1"/>
    <property type="molecule type" value="Genomic_DNA"/>
</dbReference>
<keyword evidence="13" id="KW-1185">Reference proteome</keyword>
<dbReference type="InterPro" id="IPR027417">
    <property type="entry name" value="P-loop_NTPase"/>
</dbReference>
<keyword evidence="5 7" id="KW-0694">RNA-binding</keyword>
<dbReference type="PROSITE" id="PS00039">
    <property type="entry name" value="DEAD_ATP_HELICASE"/>
    <property type="match status" value="1"/>
</dbReference>
<dbReference type="GO" id="GO:0010468">
    <property type="term" value="P:regulation of gene expression"/>
    <property type="evidence" value="ECO:0007669"/>
    <property type="project" value="UniProtKB-ARBA"/>
</dbReference>
<comment type="function">
    <text evidence="7">RNA helicase.</text>
</comment>
<evidence type="ECO:0000256" key="2">
    <source>
        <dbReference type="ARBA" id="ARBA00022801"/>
    </source>
</evidence>
<evidence type="ECO:0000313" key="12">
    <source>
        <dbReference type="EMBL" id="CAL1674587.1"/>
    </source>
</evidence>
<feature type="region of interest" description="Disordered" evidence="8">
    <location>
        <begin position="40"/>
        <end position="70"/>
    </location>
</feature>
<name>A0AAV2N4I8_9HYME</name>
<dbReference type="InterPro" id="IPR011545">
    <property type="entry name" value="DEAD/DEAH_box_helicase_dom"/>
</dbReference>
<comment type="similarity">
    <text evidence="7">Belongs to the DEAD box helicase family.</text>
</comment>
<keyword evidence="3 7" id="KW-0347">Helicase</keyword>
<dbReference type="SMART" id="SM01178">
    <property type="entry name" value="DUF4217"/>
    <property type="match status" value="1"/>
</dbReference>
<evidence type="ECO:0000256" key="7">
    <source>
        <dbReference type="RuleBase" id="RU365068"/>
    </source>
</evidence>
<dbReference type="PROSITE" id="PS51195">
    <property type="entry name" value="Q_MOTIF"/>
    <property type="match status" value="1"/>
</dbReference>
<dbReference type="GO" id="GO:0016787">
    <property type="term" value="F:hydrolase activity"/>
    <property type="evidence" value="ECO:0007669"/>
    <property type="project" value="UniProtKB-KW"/>
</dbReference>
<dbReference type="GO" id="GO:0003723">
    <property type="term" value="F:RNA binding"/>
    <property type="evidence" value="ECO:0007669"/>
    <property type="project" value="UniProtKB-UniRule"/>
</dbReference>
<protein>
    <recommendedName>
        <fullName evidence="7">ATP-dependent RNA helicase</fullName>
        <ecNumber evidence="7">3.6.4.13</ecNumber>
    </recommendedName>
</protein>
<evidence type="ECO:0000256" key="8">
    <source>
        <dbReference type="SAM" id="MobiDB-lite"/>
    </source>
</evidence>
<feature type="compositionally biased region" description="Basic and acidic residues" evidence="8">
    <location>
        <begin position="915"/>
        <end position="929"/>
    </location>
</feature>
<dbReference type="GO" id="GO:0003724">
    <property type="term" value="F:RNA helicase activity"/>
    <property type="evidence" value="ECO:0007669"/>
    <property type="project" value="UniProtKB-EC"/>
</dbReference>
<feature type="domain" description="Helicase C-terminal" evidence="10">
    <location>
        <begin position="632"/>
        <end position="813"/>
    </location>
</feature>
<evidence type="ECO:0000259" key="9">
    <source>
        <dbReference type="PROSITE" id="PS51192"/>
    </source>
</evidence>
<reference evidence="12" key="1">
    <citation type="submission" date="2024-04" db="EMBL/GenBank/DDBJ databases">
        <authorList>
            <consortium name="Molecular Ecology Group"/>
        </authorList>
    </citation>
    <scope>NUCLEOTIDE SEQUENCE</scope>
</reference>
<dbReference type="SUPFAM" id="SSF52540">
    <property type="entry name" value="P-loop containing nucleoside triphosphate hydrolases"/>
    <property type="match status" value="1"/>
</dbReference>
<accession>A0AAV2N4I8</accession>
<evidence type="ECO:0000256" key="3">
    <source>
        <dbReference type="ARBA" id="ARBA00022806"/>
    </source>
</evidence>
<keyword evidence="1 7" id="KW-0547">Nucleotide-binding</keyword>
<dbReference type="Gene3D" id="3.40.50.300">
    <property type="entry name" value="P-loop containing nucleotide triphosphate hydrolases"/>
    <property type="match status" value="2"/>
</dbReference>
<dbReference type="Pfam" id="PF13959">
    <property type="entry name" value="CTE_SPB4"/>
    <property type="match status" value="1"/>
</dbReference>
<dbReference type="InterPro" id="IPR014014">
    <property type="entry name" value="RNA_helicase_DEAD_Q_motif"/>
</dbReference>
<comment type="catalytic activity">
    <reaction evidence="7">
        <text>ATP + H2O = ADP + phosphate + H(+)</text>
        <dbReference type="Rhea" id="RHEA:13065"/>
        <dbReference type="ChEBI" id="CHEBI:15377"/>
        <dbReference type="ChEBI" id="CHEBI:15378"/>
        <dbReference type="ChEBI" id="CHEBI:30616"/>
        <dbReference type="ChEBI" id="CHEBI:43474"/>
        <dbReference type="ChEBI" id="CHEBI:456216"/>
        <dbReference type="EC" id="3.6.4.13"/>
    </reaction>
</comment>
<dbReference type="InterPro" id="IPR025313">
    <property type="entry name" value="SPB4-like_CTE"/>
</dbReference>
<dbReference type="GO" id="GO:0005524">
    <property type="term" value="F:ATP binding"/>
    <property type="evidence" value="ECO:0007669"/>
    <property type="project" value="UniProtKB-UniRule"/>
</dbReference>
<dbReference type="InterPro" id="IPR014001">
    <property type="entry name" value="Helicase_ATP-bd"/>
</dbReference>
<gene>
    <name evidence="12" type="ORF">LPLAT_LOCUS1169</name>
</gene>
<feature type="domain" description="DEAD-box RNA helicase Q" evidence="11">
    <location>
        <begin position="287"/>
        <end position="316"/>
    </location>
</feature>
<dbReference type="PANTHER" id="PTHR24031">
    <property type="entry name" value="RNA HELICASE"/>
    <property type="match status" value="1"/>
</dbReference>
<dbReference type="PROSITE" id="PS51194">
    <property type="entry name" value="HELICASE_CTER"/>
    <property type="match status" value="1"/>
</dbReference>
<dbReference type="CDD" id="cd18787">
    <property type="entry name" value="SF2_C_DEAD"/>
    <property type="match status" value="1"/>
</dbReference>
<evidence type="ECO:0000259" key="10">
    <source>
        <dbReference type="PROSITE" id="PS51194"/>
    </source>
</evidence>
<dbReference type="Proteomes" id="UP001497644">
    <property type="component" value="Chromosome 10"/>
</dbReference>